<evidence type="ECO:0000259" key="14">
    <source>
        <dbReference type="Pfam" id="PF03447"/>
    </source>
</evidence>
<feature type="binding site" evidence="11">
    <location>
        <position position="112"/>
    </location>
    <ligand>
        <name>NADPH</name>
        <dbReference type="ChEBI" id="CHEBI:57783"/>
    </ligand>
</feature>
<feature type="domain" description="Homoserine dehydrogenase catalytic" evidence="13">
    <location>
        <begin position="143"/>
        <end position="320"/>
    </location>
</feature>
<dbReference type="AlphaFoldDB" id="A0A495D309"/>
<evidence type="ECO:0000256" key="4">
    <source>
        <dbReference type="ARBA" id="ARBA00013213"/>
    </source>
</evidence>
<dbReference type="UniPathway" id="UPA00051">
    <property type="reaction ID" value="UER00465"/>
</dbReference>
<feature type="domain" description="Aspartate/homoserine dehydrogenase NAD-binding" evidence="14">
    <location>
        <begin position="29"/>
        <end position="133"/>
    </location>
</feature>
<dbReference type="FunFam" id="3.30.360.10:FF:000005">
    <property type="entry name" value="Homoserine dehydrogenase"/>
    <property type="match status" value="1"/>
</dbReference>
<proteinExistence type="inferred from homology"/>
<evidence type="ECO:0000256" key="11">
    <source>
        <dbReference type="PIRSR" id="PIRSR036497-2"/>
    </source>
</evidence>
<evidence type="ECO:0000256" key="10">
    <source>
        <dbReference type="PIRSR" id="PIRSR036497-1"/>
    </source>
</evidence>
<comment type="pathway">
    <text evidence="2">Amino-acid biosynthesis; L-methionine biosynthesis via de novo pathway; L-homoserine from L-aspartate: step 3/3.</text>
</comment>
<dbReference type="Proteomes" id="UP000273675">
    <property type="component" value="Unassembled WGS sequence"/>
</dbReference>
<dbReference type="Pfam" id="PF00742">
    <property type="entry name" value="Homoserine_dh"/>
    <property type="match status" value="1"/>
</dbReference>
<evidence type="ECO:0000256" key="9">
    <source>
        <dbReference type="ARBA" id="ARBA00023167"/>
    </source>
</evidence>
<dbReference type="GO" id="GO:0050661">
    <property type="term" value="F:NADP binding"/>
    <property type="evidence" value="ECO:0007669"/>
    <property type="project" value="InterPro"/>
</dbReference>
<feature type="active site" description="Proton donor" evidence="10">
    <location>
        <position position="211"/>
    </location>
</feature>
<dbReference type="EC" id="1.1.1.3" evidence="4"/>
<keyword evidence="6" id="KW-0028">Amino-acid biosynthesis</keyword>
<dbReference type="GO" id="GO:0009086">
    <property type="term" value="P:methionine biosynthetic process"/>
    <property type="evidence" value="ECO:0007669"/>
    <property type="project" value="UniProtKB-KW"/>
</dbReference>
<feature type="binding site" evidence="11">
    <location>
        <position position="196"/>
    </location>
    <ligand>
        <name>L-homoserine</name>
        <dbReference type="ChEBI" id="CHEBI:57476"/>
    </ligand>
</feature>
<evidence type="ECO:0000256" key="6">
    <source>
        <dbReference type="ARBA" id="ARBA00022605"/>
    </source>
</evidence>
<dbReference type="Pfam" id="PF03447">
    <property type="entry name" value="NAD_binding_3"/>
    <property type="match status" value="1"/>
</dbReference>
<name>A0A495D309_9PROT</name>
<dbReference type="GO" id="GO:0009088">
    <property type="term" value="P:threonine biosynthetic process"/>
    <property type="evidence" value="ECO:0007669"/>
    <property type="project" value="UniProtKB-UniPathway"/>
</dbReference>
<keyword evidence="7" id="KW-0791">Threonine biosynthesis</keyword>
<keyword evidence="11" id="KW-0521">NADP</keyword>
<evidence type="ECO:0000313" key="16">
    <source>
        <dbReference type="Proteomes" id="UP000273675"/>
    </source>
</evidence>
<dbReference type="InterPro" id="IPR005106">
    <property type="entry name" value="Asp/hSer_DH_NAD-bd"/>
</dbReference>
<accession>A0A495D309</accession>
<dbReference type="UniPathway" id="UPA00050">
    <property type="reaction ID" value="UER00063"/>
</dbReference>
<dbReference type="InterPro" id="IPR019811">
    <property type="entry name" value="HDH_CS"/>
</dbReference>
<dbReference type="GO" id="GO:0004412">
    <property type="term" value="F:homoserine dehydrogenase activity"/>
    <property type="evidence" value="ECO:0007669"/>
    <property type="project" value="UniProtKB-EC"/>
</dbReference>
<evidence type="ECO:0000256" key="3">
    <source>
        <dbReference type="ARBA" id="ARBA00006753"/>
    </source>
</evidence>
<dbReference type="RefSeq" id="WP_121211706.1">
    <property type="nucleotide sequence ID" value="NZ_RBIM01000005.1"/>
</dbReference>
<dbReference type="PANTHER" id="PTHR43331">
    <property type="entry name" value="HOMOSERINE DEHYDROGENASE"/>
    <property type="match status" value="1"/>
</dbReference>
<dbReference type="Gene3D" id="3.40.50.720">
    <property type="entry name" value="NAD(P)-binding Rossmann-like Domain"/>
    <property type="match status" value="1"/>
</dbReference>
<keyword evidence="9" id="KW-0486">Methionine biosynthesis</keyword>
<keyword evidence="8" id="KW-0560">Oxidoreductase</keyword>
<dbReference type="PROSITE" id="PS01042">
    <property type="entry name" value="HOMOSER_DHGENASE"/>
    <property type="match status" value="1"/>
</dbReference>
<evidence type="ECO:0000256" key="5">
    <source>
        <dbReference type="ARBA" id="ARBA00013376"/>
    </source>
</evidence>
<evidence type="ECO:0000256" key="2">
    <source>
        <dbReference type="ARBA" id="ARBA00005062"/>
    </source>
</evidence>
<organism evidence="15 16">
    <name type="scientific">Maricaulis maris</name>
    <dbReference type="NCBI Taxonomy" id="74318"/>
    <lineage>
        <taxon>Bacteria</taxon>
        <taxon>Pseudomonadati</taxon>
        <taxon>Pseudomonadota</taxon>
        <taxon>Alphaproteobacteria</taxon>
        <taxon>Maricaulales</taxon>
        <taxon>Maricaulaceae</taxon>
        <taxon>Maricaulis</taxon>
    </lineage>
</organism>
<dbReference type="SUPFAM" id="SSF51735">
    <property type="entry name" value="NAD(P)-binding Rossmann-fold domains"/>
    <property type="match status" value="1"/>
</dbReference>
<dbReference type="InterPro" id="IPR036291">
    <property type="entry name" value="NAD(P)-bd_dom_sf"/>
</dbReference>
<evidence type="ECO:0000313" key="15">
    <source>
        <dbReference type="EMBL" id="RKQ96124.1"/>
    </source>
</evidence>
<dbReference type="PANTHER" id="PTHR43331:SF1">
    <property type="entry name" value="HOMOSERINE DEHYDROGENASE"/>
    <property type="match status" value="1"/>
</dbReference>
<dbReference type="EMBL" id="RBIM01000005">
    <property type="protein sequence ID" value="RKQ96124.1"/>
    <property type="molecule type" value="Genomic_DNA"/>
</dbReference>
<dbReference type="PIRSF" id="PIRSF036497">
    <property type="entry name" value="HDH_short"/>
    <property type="match status" value="1"/>
</dbReference>
<evidence type="ECO:0000256" key="8">
    <source>
        <dbReference type="ARBA" id="ARBA00023002"/>
    </source>
</evidence>
<evidence type="ECO:0000256" key="7">
    <source>
        <dbReference type="ARBA" id="ARBA00022697"/>
    </source>
</evidence>
<comment type="caution">
    <text evidence="15">The sequence shown here is derived from an EMBL/GenBank/DDBJ whole genome shotgun (WGS) entry which is preliminary data.</text>
</comment>
<dbReference type="Gene3D" id="3.30.360.10">
    <property type="entry name" value="Dihydrodipicolinate Reductase, domain 2"/>
    <property type="match status" value="1"/>
</dbReference>
<dbReference type="NCBIfam" id="NF004976">
    <property type="entry name" value="PRK06349.1"/>
    <property type="match status" value="1"/>
</dbReference>
<gene>
    <name evidence="15" type="ORF">C7435_2376</name>
</gene>
<dbReference type="SUPFAM" id="SSF55347">
    <property type="entry name" value="Glyceraldehyde-3-phosphate dehydrogenase-like, C-terminal domain"/>
    <property type="match status" value="1"/>
</dbReference>
<evidence type="ECO:0000259" key="13">
    <source>
        <dbReference type="Pfam" id="PF00742"/>
    </source>
</evidence>
<comment type="similarity">
    <text evidence="3 12">Belongs to the homoserine dehydrogenase family.</text>
</comment>
<dbReference type="InterPro" id="IPR001342">
    <property type="entry name" value="HDH_cat"/>
</dbReference>
<dbReference type="InterPro" id="IPR022697">
    <property type="entry name" value="HDH_short"/>
</dbReference>
<evidence type="ECO:0000256" key="1">
    <source>
        <dbReference type="ARBA" id="ARBA00005056"/>
    </source>
</evidence>
<comment type="pathway">
    <text evidence="1">Amino-acid biosynthesis; L-threonine biosynthesis; L-threonine from L-aspartate: step 3/5.</text>
</comment>
<evidence type="ECO:0000256" key="12">
    <source>
        <dbReference type="RuleBase" id="RU004171"/>
    </source>
</evidence>
<dbReference type="OrthoDB" id="9808167at2"/>
<sequence>MSLVAALDYPLHTMPATALTPRLRVVLLGCGTVNAGVLAGLEAMEAQVEIAAIVTRKPRRRGDERYAWLTDLAAAFDTGPDLVIDGLPDCAAAEKALALAVERGIHVISANKAVIARRPDLEARARRAGTGFAYSAAVGGGVPVLETVARLKAAGETITRVRGVLNGTSNFVLGLLENGIGFDDAITAAQAAGFAEEDPSADLDGLDAAAKLALIARTAFDIAPDAHTIPADSLFDLSVGQILGAREHGLRYRQLAELVAGEDGVSASVRLIALPEDHPLARVENEENAVEIRCASGTTIVLNGKGAGQAPTAGSVLSDVRALLDRVGTR</sequence>
<protein>
    <recommendedName>
        <fullName evidence="5">Homoserine dehydrogenase</fullName>
        <ecNumber evidence="4">1.1.1.3</ecNumber>
    </recommendedName>
</protein>
<reference evidence="15 16" key="1">
    <citation type="submission" date="2018-10" db="EMBL/GenBank/DDBJ databases">
        <title>Genomic Encyclopedia of Type Strains, Phase IV (KMG-IV): sequencing the most valuable type-strain genomes for metagenomic binning, comparative biology and taxonomic classification.</title>
        <authorList>
            <person name="Goeker M."/>
        </authorList>
    </citation>
    <scope>NUCLEOTIDE SEQUENCE [LARGE SCALE GENOMIC DNA]</scope>
    <source>
        <strain evidence="15 16">DSM 4734</strain>
    </source>
</reference>